<accession>A0A0D2Q6B6</accession>
<evidence type="ECO:0008006" key="6">
    <source>
        <dbReference type="Google" id="ProtNLM"/>
    </source>
</evidence>
<dbReference type="InterPro" id="IPR040389">
    <property type="entry name" value="SMR"/>
</dbReference>
<dbReference type="AlphaFoldDB" id="A0A0D2Q6B6"/>
<organism evidence="4 5">
    <name type="scientific">Gossypium raimondii</name>
    <name type="common">Peruvian cotton</name>
    <name type="synonym">Gossypium klotzschianum subsp. raimondii</name>
    <dbReference type="NCBI Taxonomy" id="29730"/>
    <lineage>
        <taxon>Eukaryota</taxon>
        <taxon>Viridiplantae</taxon>
        <taxon>Streptophyta</taxon>
        <taxon>Embryophyta</taxon>
        <taxon>Tracheophyta</taxon>
        <taxon>Spermatophyta</taxon>
        <taxon>Magnoliopsida</taxon>
        <taxon>eudicotyledons</taxon>
        <taxon>Gunneridae</taxon>
        <taxon>Pentapetalae</taxon>
        <taxon>rosids</taxon>
        <taxon>malvids</taxon>
        <taxon>Malvales</taxon>
        <taxon>Malvaceae</taxon>
        <taxon>Malvoideae</taxon>
        <taxon>Gossypium</taxon>
    </lineage>
</organism>
<feature type="region of interest" description="Disordered" evidence="3">
    <location>
        <begin position="52"/>
        <end position="84"/>
    </location>
</feature>
<dbReference type="eggNOG" id="ENOG502SA7M">
    <property type="taxonomic scope" value="Eukaryota"/>
</dbReference>
<feature type="compositionally biased region" description="Polar residues" evidence="3">
    <location>
        <begin position="52"/>
        <end position="76"/>
    </location>
</feature>
<evidence type="ECO:0000313" key="5">
    <source>
        <dbReference type="Proteomes" id="UP000032304"/>
    </source>
</evidence>
<dbReference type="GO" id="GO:0004860">
    <property type="term" value="F:protein kinase inhibitor activity"/>
    <property type="evidence" value="ECO:0007669"/>
    <property type="project" value="UniProtKB-KW"/>
</dbReference>
<dbReference type="Gramene" id="KJB14809">
    <property type="protein sequence ID" value="KJB14809"/>
    <property type="gene ID" value="B456_002G144400"/>
</dbReference>
<protein>
    <recommendedName>
        <fullName evidence="6">Cyclin-dependent protein kinase inhibitor SMR1</fullName>
    </recommendedName>
</protein>
<gene>
    <name evidence="4" type="ORF">B456_002G144400</name>
</gene>
<evidence type="ECO:0000256" key="3">
    <source>
        <dbReference type="SAM" id="MobiDB-lite"/>
    </source>
</evidence>
<evidence type="ECO:0000256" key="2">
    <source>
        <dbReference type="ARBA" id="ARBA00023306"/>
    </source>
</evidence>
<keyword evidence="2" id="KW-0131">Cell cycle</keyword>
<dbReference type="PANTHER" id="PTHR33142:SF13">
    <property type="entry name" value="CYCLIN-DEPENDENT PROTEIN KINASE INHIBITOR SMR1"/>
    <property type="match status" value="1"/>
</dbReference>
<proteinExistence type="predicted"/>
<keyword evidence="5" id="KW-1185">Reference proteome</keyword>
<dbReference type="GO" id="GO:0032875">
    <property type="term" value="P:regulation of DNA endoreduplication"/>
    <property type="evidence" value="ECO:0007669"/>
    <property type="project" value="InterPro"/>
</dbReference>
<sequence length="148" mass="16689">MRESGWSTEDRIVTAFVSDYTYSSSTLFFKFKKKMSADHGLLQDLSQTKLPKLKIQSSNQTGNENTNPDDSSSSSKECCVTPTSKEHKIPAVLSCPGAPKKPRKTHVSCKRKLSSKFQFFDIINREEVDAFFNTGFDHSISKRRCPPT</sequence>
<evidence type="ECO:0000256" key="1">
    <source>
        <dbReference type="ARBA" id="ARBA00023013"/>
    </source>
</evidence>
<reference evidence="4 5" key="1">
    <citation type="journal article" date="2012" name="Nature">
        <title>Repeated polyploidization of Gossypium genomes and the evolution of spinnable cotton fibres.</title>
        <authorList>
            <person name="Paterson A.H."/>
            <person name="Wendel J.F."/>
            <person name="Gundlach H."/>
            <person name="Guo H."/>
            <person name="Jenkins J."/>
            <person name="Jin D."/>
            <person name="Llewellyn D."/>
            <person name="Showmaker K.C."/>
            <person name="Shu S."/>
            <person name="Udall J."/>
            <person name="Yoo M.J."/>
            <person name="Byers R."/>
            <person name="Chen W."/>
            <person name="Doron-Faigenboim A."/>
            <person name="Duke M.V."/>
            <person name="Gong L."/>
            <person name="Grimwood J."/>
            <person name="Grover C."/>
            <person name="Grupp K."/>
            <person name="Hu G."/>
            <person name="Lee T.H."/>
            <person name="Li J."/>
            <person name="Lin L."/>
            <person name="Liu T."/>
            <person name="Marler B.S."/>
            <person name="Page J.T."/>
            <person name="Roberts A.W."/>
            <person name="Romanel E."/>
            <person name="Sanders W.S."/>
            <person name="Szadkowski E."/>
            <person name="Tan X."/>
            <person name="Tang H."/>
            <person name="Xu C."/>
            <person name="Wang J."/>
            <person name="Wang Z."/>
            <person name="Zhang D."/>
            <person name="Zhang L."/>
            <person name="Ashrafi H."/>
            <person name="Bedon F."/>
            <person name="Bowers J.E."/>
            <person name="Brubaker C.L."/>
            <person name="Chee P.W."/>
            <person name="Das S."/>
            <person name="Gingle A.R."/>
            <person name="Haigler C.H."/>
            <person name="Harker D."/>
            <person name="Hoffmann L.V."/>
            <person name="Hovav R."/>
            <person name="Jones D.C."/>
            <person name="Lemke C."/>
            <person name="Mansoor S."/>
            <person name="ur Rahman M."/>
            <person name="Rainville L.N."/>
            <person name="Rambani A."/>
            <person name="Reddy U.K."/>
            <person name="Rong J.K."/>
            <person name="Saranga Y."/>
            <person name="Scheffler B.E."/>
            <person name="Scheffler J.A."/>
            <person name="Stelly D.M."/>
            <person name="Triplett B.A."/>
            <person name="Van Deynze A."/>
            <person name="Vaslin M.F."/>
            <person name="Waghmare V.N."/>
            <person name="Walford S.A."/>
            <person name="Wright R.J."/>
            <person name="Zaki E.A."/>
            <person name="Zhang T."/>
            <person name="Dennis E.S."/>
            <person name="Mayer K.F."/>
            <person name="Peterson D.G."/>
            <person name="Rokhsar D.S."/>
            <person name="Wang X."/>
            <person name="Schmutz J."/>
        </authorList>
    </citation>
    <scope>NUCLEOTIDE SEQUENCE [LARGE SCALE GENOMIC DNA]</scope>
</reference>
<dbReference type="Proteomes" id="UP000032304">
    <property type="component" value="Chromosome 2"/>
</dbReference>
<keyword evidence="1" id="KW-0649">Protein kinase inhibitor</keyword>
<dbReference type="EMBL" id="CM001741">
    <property type="protein sequence ID" value="KJB14809.1"/>
    <property type="molecule type" value="Genomic_DNA"/>
</dbReference>
<dbReference type="PANTHER" id="PTHR33142">
    <property type="entry name" value="CYCLIN-DEPENDENT PROTEIN KINASE INHIBITOR SMR13"/>
    <property type="match status" value="1"/>
</dbReference>
<name>A0A0D2Q6B6_GOSRA</name>
<dbReference type="STRING" id="29730.A0A0D2Q6B6"/>
<dbReference type="OMA" id="KECCVTP"/>
<evidence type="ECO:0000313" key="4">
    <source>
        <dbReference type="EMBL" id="KJB14809.1"/>
    </source>
</evidence>